<sequence length="102" mass="11773">MIRVTFNETDGFLAKGLQPKEISELGKAALERFDYDSSNYFTIVRKGNKDKLIVTDGNYEEVDYSPISLKQDLNEDFWIIVDNYGLNSPEGIIINFLLPREY</sequence>
<dbReference type="AlphaFoldDB" id="A0A1R0Y9H7"/>
<dbReference type="OrthoDB" id="2679899at2"/>
<dbReference type="RefSeq" id="WP_076116277.1">
    <property type="nucleotide sequence ID" value="NZ_MPTC01000001.1"/>
</dbReference>
<organism evidence="1 2">
    <name type="scientific">Paenibacillus odorifer</name>
    <dbReference type="NCBI Taxonomy" id="189426"/>
    <lineage>
        <taxon>Bacteria</taxon>
        <taxon>Bacillati</taxon>
        <taxon>Bacillota</taxon>
        <taxon>Bacilli</taxon>
        <taxon>Bacillales</taxon>
        <taxon>Paenibacillaceae</taxon>
        <taxon>Paenibacillus</taxon>
    </lineage>
</organism>
<evidence type="ECO:0000313" key="1">
    <source>
        <dbReference type="EMBL" id="OMD44020.1"/>
    </source>
</evidence>
<accession>A0A1R0Y9H7</accession>
<proteinExistence type="predicted"/>
<comment type="caution">
    <text evidence="1">The sequence shown here is derived from an EMBL/GenBank/DDBJ whole genome shotgun (WGS) entry which is preliminary data.</text>
</comment>
<evidence type="ECO:0000313" key="2">
    <source>
        <dbReference type="Proteomes" id="UP000187439"/>
    </source>
</evidence>
<protein>
    <submittedName>
        <fullName evidence="1">Uncharacterized protein</fullName>
    </submittedName>
</protein>
<reference evidence="1 2" key="1">
    <citation type="submission" date="2016-10" db="EMBL/GenBank/DDBJ databases">
        <title>Paenibacillus species isolates.</title>
        <authorList>
            <person name="Beno S.M."/>
        </authorList>
    </citation>
    <scope>NUCLEOTIDE SEQUENCE [LARGE SCALE GENOMIC DNA]</scope>
    <source>
        <strain evidence="1 2">FSL H7-0710</strain>
    </source>
</reference>
<dbReference type="Proteomes" id="UP000187439">
    <property type="component" value="Unassembled WGS sequence"/>
</dbReference>
<name>A0A1R0Y9H7_9BACL</name>
<dbReference type="EMBL" id="MPTC01000001">
    <property type="protein sequence ID" value="OMD44020.1"/>
    <property type="molecule type" value="Genomic_DNA"/>
</dbReference>
<gene>
    <name evidence="1" type="ORF">BSK52_00265</name>
</gene>